<dbReference type="EMBL" id="JBAWKS010000002">
    <property type="protein sequence ID" value="MEI4551039.1"/>
    <property type="molecule type" value="Genomic_DNA"/>
</dbReference>
<dbReference type="CDD" id="cd14727">
    <property type="entry name" value="ChanN-like"/>
    <property type="match status" value="1"/>
</dbReference>
<proteinExistence type="predicted"/>
<protein>
    <submittedName>
        <fullName evidence="3">ChaN family lipoprotein</fullName>
    </submittedName>
</protein>
<dbReference type="Pfam" id="PF04187">
    <property type="entry name" value="Cofac_haem_bdg"/>
    <property type="match status" value="1"/>
</dbReference>
<evidence type="ECO:0000256" key="1">
    <source>
        <dbReference type="SAM" id="SignalP"/>
    </source>
</evidence>
<dbReference type="RefSeq" id="WP_336436080.1">
    <property type="nucleotide sequence ID" value="NZ_JBAWKS010000002.1"/>
</dbReference>
<dbReference type="SUPFAM" id="SSF159501">
    <property type="entry name" value="EreA/ChaN-like"/>
    <property type="match status" value="1"/>
</dbReference>
<keyword evidence="4" id="KW-1185">Reference proteome</keyword>
<keyword evidence="1" id="KW-0732">Signal</keyword>
<organism evidence="3 4">
    <name type="scientific">Pseudoalteromonas spongiae</name>
    <dbReference type="NCBI Taxonomy" id="298657"/>
    <lineage>
        <taxon>Bacteria</taxon>
        <taxon>Pseudomonadati</taxon>
        <taxon>Pseudomonadota</taxon>
        <taxon>Gammaproteobacteria</taxon>
        <taxon>Alteromonadales</taxon>
        <taxon>Pseudoalteromonadaceae</taxon>
        <taxon>Pseudoalteromonas</taxon>
    </lineage>
</organism>
<feature type="chain" id="PRO_5045294037" evidence="1">
    <location>
        <begin position="20"/>
        <end position="350"/>
    </location>
</feature>
<keyword evidence="3" id="KW-0449">Lipoprotein</keyword>
<name>A0ABU8EVN9_9GAMM</name>
<evidence type="ECO:0000313" key="4">
    <source>
        <dbReference type="Proteomes" id="UP001382455"/>
    </source>
</evidence>
<dbReference type="PROSITE" id="PS51257">
    <property type="entry name" value="PROKAR_LIPOPROTEIN"/>
    <property type="match status" value="1"/>
</dbReference>
<dbReference type="Gene3D" id="3.40.50.11550">
    <property type="match status" value="1"/>
</dbReference>
<feature type="signal peptide" evidence="1">
    <location>
        <begin position="1"/>
        <end position="19"/>
    </location>
</feature>
<reference evidence="3 4" key="1">
    <citation type="submission" date="2023-12" db="EMBL/GenBank/DDBJ databases">
        <title>Friends and Foes: Symbiotic and Algicidal bacterial influence on Karenia brevis blooms.</title>
        <authorList>
            <person name="Fei C."/>
            <person name="Mohamed A.R."/>
            <person name="Booker A."/>
            <person name="Arshad M."/>
            <person name="Klass S."/>
            <person name="Ahn S."/>
            <person name="Gilbert P.M."/>
            <person name="Heil C.A."/>
            <person name="Martinez J.M."/>
            <person name="Amin S.A."/>
        </authorList>
    </citation>
    <scope>NUCLEOTIDE SEQUENCE [LARGE SCALE GENOMIC DNA]</scope>
    <source>
        <strain evidence="3 4">CE15</strain>
    </source>
</reference>
<comment type="caution">
    <text evidence="3">The sequence shown here is derived from an EMBL/GenBank/DDBJ whole genome shotgun (WGS) entry which is preliminary data.</text>
</comment>
<accession>A0ABU8EVN9</accession>
<sequence length="350" mass="39809">MLRTKLSFIVLSLSMLLTACQSTHMPSHEKTVSSLVQNNNQWYLATPLTSLYDYQLIDVRSGQPKTVDLAKNVGGLSDYDVIFIGENHRHPGNHLAQANIYQALLKANPKTILSLEQFERDTQTYLNAYLNDEIGEWSLRHFGHAWDNYQSSYRPLVEMAKTHGLPVIAANAPKDTVVCTGRHGLKILDNLPEKRKHQVAQSFYTPTEGAYFDKFTANMGHSQETIKPSTLNRYFAQVVRDDTMAESIHNALENHPNHKLVHLNGHFHSASHLGTVERVMLRKKRKVAVIQPILVDNPSAPSFSVDDLNKGDYLLLIHPLPEQVKTKENRRIWMQTVFKRSEQDCTFGTK</sequence>
<gene>
    <name evidence="3" type="ORF">WAE96_15310</name>
</gene>
<dbReference type="Proteomes" id="UP001382455">
    <property type="component" value="Unassembled WGS sequence"/>
</dbReference>
<feature type="domain" description="Haem-binding uptake Tiki superfamily ChaN" evidence="2">
    <location>
        <begin position="76"/>
        <end position="279"/>
    </location>
</feature>
<evidence type="ECO:0000313" key="3">
    <source>
        <dbReference type="EMBL" id="MEI4551039.1"/>
    </source>
</evidence>
<evidence type="ECO:0000259" key="2">
    <source>
        <dbReference type="Pfam" id="PF04187"/>
    </source>
</evidence>
<dbReference type="InterPro" id="IPR007314">
    <property type="entry name" value="Cofac_haem-bd_dom"/>
</dbReference>